<comment type="caution">
    <text evidence="1">The sequence shown here is derived from an EMBL/GenBank/DDBJ whole genome shotgun (WGS) entry which is preliminary data.</text>
</comment>
<evidence type="ECO:0000313" key="2">
    <source>
        <dbReference type="Proteomes" id="UP000807025"/>
    </source>
</evidence>
<evidence type="ECO:0000313" key="1">
    <source>
        <dbReference type="EMBL" id="KAF9493571.1"/>
    </source>
</evidence>
<gene>
    <name evidence="1" type="ORF">BDN71DRAFT_1450038</name>
</gene>
<keyword evidence="2" id="KW-1185">Reference proteome</keyword>
<proteinExistence type="predicted"/>
<dbReference type="EMBL" id="MU154583">
    <property type="protein sequence ID" value="KAF9493571.1"/>
    <property type="molecule type" value="Genomic_DNA"/>
</dbReference>
<name>A0A9P5ZTV7_PLEER</name>
<accession>A0A9P5ZTV7</accession>
<dbReference type="AlphaFoldDB" id="A0A9P5ZTV7"/>
<reference evidence="1" key="1">
    <citation type="submission" date="2020-11" db="EMBL/GenBank/DDBJ databases">
        <authorList>
            <consortium name="DOE Joint Genome Institute"/>
            <person name="Ahrendt S."/>
            <person name="Riley R."/>
            <person name="Andreopoulos W."/>
            <person name="Labutti K."/>
            <person name="Pangilinan J."/>
            <person name="Ruiz-Duenas F.J."/>
            <person name="Barrasa J.M."/>
            <person name="Sanchez-Garcia M."/>
            <person name="Camarero S."/>
            <person name="Miyauchi S."/>
            <person name="Serrano A."/>
            <person name="Linde D."/>
            <person name="Babiker R."/>
            <person name="Drula E."/>
            <person name="Ayuso-Fernandez I."/>
            <person name="Pacheco R."/>
            <person name="Padilla G."/>
            <person name="Ferreira P."/>
            <person name="Barriuso J."/>
            <person name="Kellner H."/>
            <person name="Castanera R."/>
            <person name="Alfaro M."/>
            <person name="Ramirez L."/>
            <person name="Pisabarro A.G."/>
            <person name="Kuo A."/>
            <person name="Tritt A."/>
            <person name="Lipzen A."/>
            <person name="He G."/>
            <person name="Yan M."/>
            <person name="Ng V."/>
            <person name="Cullen D."/>
            <person name="Martin F."/>
            <person name="Rosso M.-N."/>
            <person name="Henrissat B."/>
            <person name="Hibbett D."/>
            <person name="Martinez A.T."/>
            <person name="Grigoriev I.V."/>
        </authorList>
    </citation>
    <scope>NUCLEOTIDE SEQUENCE</scope>
    <source>
        <strain evidence="1">ATCC 90797</strain>
    </source>
</reference>
<dbReference type="Proteomes" id="UP000807025">
    <property type="component" value="Unassembled WGS sequence"/>
</dbReference>
<organism evidence="1 2">
    <name type="scientific">Pleurotus eryngii</name>
    <name type="common">Boletus of the steppes</name>
    <dbReference type="NCBI Taxonomy" id="5323"/>
    <lineage>
        <taxon>Eukaryota</taxon>
        <taxon>Fungi</taxon>
        <taxon>Dikarya</taxon>
        <taxon>Basidiomycota</taxon>
        <taxon>Agaricomycotina</taxon>
        <taxon>Agaricomycetes</taxon>
        <taxon>Agaricomycetidae</taxon>
        <taxon>Agaricales</taxon>
        <taxon>Pleurotineae</taxon>
        <taxon>Pleurotaceae</taxon>
        <taxon>Pleurotus</taxon>
    </lineage>
</organism>
<protein>
    <submittedName>
        <fullName evidence="1">Uncharacterized protein</fullName>
    </submittedName>
</protein>
<sequence>MACTIQARKIYKVQAVVRVFSYDATMCISTTATQPDNCGCTIFRDLWNWIMGIFSSIQYGIDGLANCIEYVFVWVYEHIEGLSATIIHSVTQLCICQSLIMVAEAHHISSNRPSLSLADFAIAHLRGTHPTACDARYFRTSRTIHPILFRIAPAWVWRFPVALVLES</sequence>